<comment type="similarity">
    <text evidence="2">Belongs to the NAD(P)-dependent epimerase/dehydratase family. Dihydroflavonol-4-reductase subfamily.</text>
</comment>
<evidence type="ECO:0000256" key="2">
    <source>
        <dbReference type="ARBA" id="ARBA00023445"/>
    </source>
</evidence>
<keyword evidence="5" id="KW-1185">Reference proteome</keyword>
<dbReference type="InterPro" id="IPR016040">
    <property type="entry name" value="NAD(P)-bd_dom"/>
</dbReference>
<dbReference type="PANTHER" id="PTHR10366:SF562">
    <property type="entry name" value="ALDEHYDE REDUCTASE II (AFU_ORTHOLOGUE AFUA_1G11360)"/>
    <property type="match status" value="1"/>
</dbReference>
<protein>
    <submittedName>
        <fullName evidence="4">Aldehyde reductase 2</fullName>
    </submittedName>
</protein>
<evidence type="ECO:0000313" key="5">
    <source>
        <dbReference type="Proteomes" id="UP001610446"/>
    </source>
</evidence>
<gene>
    <name evidence="4" type="ORF">BJY01DRAFT_258963</name>
</gene>
<keyword evidence="1" id="KW-0560">Oxidoreductase</keyword>
<accession>A0ABR4J9D1</accession>
<dbReference type="InterPro" id="IPR050425">
    <property type="entry name" value="NAD(P)_dehydrat-like"/>
</dbReference>
<dbReference type="SUPFAM" id="SSF51735">
    <property type="entry name" value="NAD(P)-binding Rossmann-fold domains"/>
    <property type="match status" value="1"/>
</dbReference>
<dbReference type="Gene3D" id="3.40.50.720">
    <property type="entry name" value="NAD(P)-binding Rossmann-like Domain"/>
    <property type="match status" value="1"/>
</dbReference>
<dbReference type="Pfam" id="PF13460">
    <property type="entry name" value="NAD_binding_10"/>
    <property type="match status" value="1"/>
</dbReference>
<reference evidence="4 5" key="1">
    <citation type="submission" date="2024-07" db="EMBL/GenBank/DDBJ databases">
        <title>Section-level genome sequencing and comparative genomics of Aspergillus sections Usti and Cavernicolus.</title>
        <authorList>
            <consortium name="Lawrence Berkeley National Laboratory"/>
            <person name="Nybo J.L."/>
            <person name="Vesth T.C."/>
            <person name="Theobald S."/>
            <person name="Frisvad J.C."/>
            <person name="Larsen T.O."/>
            <person name="Kjaerboelling I."/>
            <person name="Rothschild-Mancinelli K."/>
            <person name="Lyhne E.K."/>
            <person name="Kogle M.E."/>
            <person name="Barry K."/>
            <person name="Clum A."/>
            <person name="Na H."/>
            <person name="Ledsgaard L."/>
            <person name="Lin J."/>
            <person name="Lipzen A."/>
            <person name="Kuo A."/>
            <person name="Riley R."/>
            <person name="Mondo S."/>
            <person name="Labutti K."/>
            <person name="Haridas S."/>
            <person name="Pangalinan J."/>
            <person name="Salamov A.A."/>
            <person name="Simmons B.A."/>
            <person name="Magnuson J.K."/>
            <person name="Chen J."/>
            <person name="Drula E."/>
            <person name="Henrissat B."/>
            <person name="Wiebenga A."/>
            <person name="Lubbers R.J."/>
            <person name="Gomes A.C."/>
            <person name="Makela M.R."/>
            <person name="Stajich J."/>
            <person name="Grigoriev I.V."/>
            <person name="Mortensen U.H."/>
            <person name="De Vries R.P."/>
            <person name="Baker S.E."/>
            <person name="Andersen M.R."/>
        </authorList>
    </citation>
    <scope>NUCLEOTIDE SEQUENCE [LARGE SCALE GENOMIC DNA]</scope>
    <source>
        <strain evidence="4 5">CBS 123904</strain>
    </source>
</reference>
<evidence type="ECO:0000259" key="3">
    <source>
        <dbReference type="Pfam" id="PF13460"/>
    </source>
</evidence>
<evidence type="ECO:0000256" key="1">
    <source>
        <dbReference type="ARBA" id="ARBA00023002"/>
    </source>
</evidence>
<dbReference type="PANTHER" id="PTHR10366">
    <property type="entry name" value="NAD DEPENDENT EPIMERASE/DEHYDRATASE"/>
    <property type="match status" value="1"/>
</dbReference>
<sequence>MRITNRAIPEDSIVVVVGANGYIAVETCEKLLQAGYRVRGTVRDVNKHRSWMAALFNNKWPGKFELVEVQSFEVDGAFDEAFRGASAVIYPSMPIIFNADTTKVHDPLIKGVLNTLAAAARAGVKRYVLSSSSKAVSSTVYNKPRELTSDTFNHEAIEQARTGPEEATFERMLAVYSAGRALAELAFWDWVRDNNPPFVVNCVVPDGQFGRVLDMQNLNVGAASSTGQLQRALKGEWEAVGLELAFLTDVQDAVRLLVAAVAVDSIKNERIFAYSVNRTWNGVRDKVHELFLNRPELVQGKEHDVEGRDLSTAPGPIARAEEILREVGQPGFASEDQIIWDFVASVYH</sequence>
<feature type="domain" description="NAD(P)-binding" evidence="3">
    <location>
        <begin position="18"/>
        <end position="156"/>
    </location>
</feature>
<evidence type="ECO:0000313" key="4">
    <source>
        <dbReference type="EMBL" id="KAL2835677.1"/>
    </source>
</evidence>
<dbReference type="Proteomes" id="UP001610446">
    <property type="component" value="Unassembled WGS sequence"/>
</dbReference>
<comment type="caution">
    <text evidence="4">The sequence shown here is derived from an EMBL/GenBank/DDBJ whole genome shotgun (WGS) entry which is preliminary data.</text>
</comment>
<proteinExistence type="inferred from homology"/>
<dbReference type="EMBL" id="JBFXLU010000196">
    <property type="protein sequence ID" value="KAL2835677.1"/>
    <property type="molecule type" value="Genomic_DNA"/>
</dbReference>
<name>A0ABR4J9D1_9EURO</name>
<organism evidence="4 5">
    <name type="scientific">Aspergillus pseudoustus</name>
    <dbReference type="NCBI Taxonomy" id="1810923"/>
    <lineage>
        <taxon>Eukaryota</taxon>
        <taxon>Fungi</taxon>
        <taxon>Dikarya</taxon>
        <taxon>Ascomycota</taxon>
        <taxon>Pezizomycotina</taxon>
        <taxon>Eurotiomycetes</taxon>
        <taxon>Eurotiomycetidae</taxon>
        <taxon>Eurotiales</taxon>
        <taxon>Aspergillaceae</taxon>
        <taxon>Aspergillus</taxon>
        <taxon>Aspergillus subgen. Nidulantes</taxon>
    </lineage>
</organism>
<dbReference type="InterPro" id="IPR036291">
    <property type="entry name" value="NAD(P)-bd_dom_sf"/>
</dbReference>